<gene>
    <name evidence="2" type="ORF">PGTUg99_027822</name>
</gene>
<dbReference type="Proteomes" id="UP000325313">
    <property type="component" value="Unassembled WGS sequence"/>
</dbReference>
<feature type="region of interest" description="Disordered" evidence="1">
    <location>
        <begin position="41"/>
        <end position="70"/>
    </location>
</feature>
<comment type="caution">
    <text evidence="2">The sequence shown here is derived from an EMBL/GenBank/DDBJ whole genome shotgun (WGS) entry which is preliminary data.</text>
</comment>
<organism evidence="2 3">
    <name type="scientific">Puccinia graminis f. sp. tritici</name>
    <dbReference type="NCBI Taxonomy" id="56615"/>
    <lineage>
        <taxon>Eukaryota</taxon>
        <taxon>Fungi</taxon>
        <taxon>Dikarya</taxon>
        <taxon>Basidiomycota</taxon>
        <taxon>Pucciniomycotina</taxon>
        <taxon>Pucciniomycetes</taxon>
        <taxon>Pucciniales</taxon>
        <taxon>Pucciniaceae</taxon>
        <taxon>Puccinia</taxon>
    </lineage>
</organism>
<evidence type="ECO:0000313" key="2">
    <source>
        <dbReference type="EMBL" id="KAA1074169.1"/>
    </source>
</evidence>
<sequence>MALSIQAQGRWSCWQSDGEGRHARLHALCGASKDPLDKRSYLLGSDLSPGARVSRRHPARGRTKYQGQHTRRTPLVELLRLCTDVTAIHPKGVLTSGVPTVADKLSDNQQ</sequence>
<feature type="compositionally biased region" description="Basic residues" evidence="1">
    <location>
        <begin position="53"/>
        <end position="63"/>
    </location>
</feature>
<accession>A0A5B0MD20</accession>
<evidence type="ECO:0000313" key="3">
    <source>
        <dbReference type="Proteomes" id="UP000325313"/>
    </source>
</evidence>
<protein>
    <submittedName>
        <fullName evidence="2">Uncharacterized protein</fullName>
    </submittedName>
</protein>
<dbReference type="EMBL" id="VDEP01000473">
    <property type="protein sequence ID" value="KAA1074169.1"/>
    <property type="molecule type" value="Genomic_DNA"/>
</dbReference>
<proteinExistence type="predicted"/>
<evidence type="ECO:0000256" key="1">
    <source>
        <dbReference type="SAM" id="MobiDB-lite"/>
    </source>
</evidence>
<dbReference type="AlphaFoldDB" id="A0A5B0MD20"/>
<reference evidence="2 3" key="1">
    <citation type="submission" date="2019-05" db="EMBL/GenBank/DDBJ databases">
        <title>Emergence of the Ug99 lineage of the wheat stem rust pathogen through somatic hybridization.</title>
        <authorList>
            <person name="Li F."/>
            <person name="Upadhyaya N.M."/>
            <person name="Sperschneider J."/>
            <person name="Matny O."/>
            <person name="Nguyen-Phuc H."/>
            <person name="Mago R."/>
            <person name="Raley C."/>
            <person name="Miller M.E."/>
            <person name="Silverstein K.A.T."/>
            <person name="Henningsen E."/>
            <person name="Hirsch C.D."/>
            <person name="Visser B."/>
            <person name="Pretorius Z.A."/>
            <person name="Steffenson B.J."/>
            <person name="Schwessinger B."/>
            <person name="Dodds P.N."/>
            <person name="Figueroa M."/>
        </authorList>
    </citation>
    <scope>NUCLEOTIDE SEQUENCE [LARGE SCALE GENOMIC DNA]</scope>
    <source>
        <strain evidence="2 3">Ug99</strain>
    </source>
</reference>
<name>A0A5B0MD20_PUCGR</name>